<evidence type="ECO:0000313" key="2">
    <source>
        <dbReference type="EMBL" id="PYE74996.1"/>
    </source>
</evidence>
<dbReference type="PROSITE" id="PS50006">
    <property type="entry name" value="FHA_DOMAIN"/>
    <property type="match status" value="1"/>
</dbReference>
<dbReference type="SUPFAM" id="SSF49879">
    <property type="entry name" value="SMAD/FHA domain"/>
    <property type="match status" value="2"/>
</dbReference>
<gene>
    <name evidence="2" type="ORF">DFQ15_12117</name>
</gene>
<dbReference type="PANTHER" id="PTHR23308">
    <property type="entry name" value="NUCLEAR INHIBITOR OF PROTEIN PHOSPHATASE-1"/>
    <property type="match status" value="1"/>
</dbReference>
<dbReference type="InterPro" id="IPR000253">
    <property type="entry name" value="FHA_dom"/>
</dbReference>
<dbReference type="InterPro" id="IPR050923">
    <property type="entry name" value="Cell_Proc_Reg/RNA_Proc"/>
</dbReference>
<protein>
    <submittedName>
        <fullName evidence="2">FHA domain-containing protein</fullName>
    </submittedName>
</protein>
<dbReference type="Pfam" id="PF00498">
    <property type="entry name" value="FHA"/>
    <property type="match status" value="1"/>
</dbReference>
<sequence>MAKLLLSLEGITIREVALVKDRTTIGRRPYSDIVVDSPVVSGEHAVVHLAPDGQAAIEDLQSVNGTVVNGVLVLRQNLKHGDVVEIGRLTLTFDQEPGSTGAARRSGRADAAAAQAASDAERDAALAGIPLFAETATAPDSGAAPVRPAAIRILSGAAAGRAVDLHKVVTTIGKSGIGVAAITRRPQGFILAYVEGEAMPFVNGVSARRVPVMLRPGDLIELAGIRMQFDQAA</sequence>
<evidence type="ECO:0000259" key="1">
    <source>
        <dbReference type="PROSITE" id="PS50006"/>
    </source>
</evidence>
<dbReference type="OrthoDB" id="151099at2"/>
<dbReference type="InterPro" id="IPR008984">
    <property type="entry name" value="SMAD_FHA_dom_sf"/>
</dbReference>
<evidence type="ECO:0000313" key="3">
    <source>
        <dbReference type="Proteomes" id="UP000247540"/>
    </source>
</evidence>
<proteinExistence type="predicted"/>
<reference evidence="2 3" key="1">
    <citation type="submission" date="2018-06" db="EMBL/GenBank/DDBJ databases">
        <title>Genomic Encyclopedia of Type Strains, Phase III (KMG-III): the genomes of soil and plant-associated and newly described type strains.</title>
        <authorList>
            <person name="Whitman W."/>
        </authorList>
    </citation>
    <scope>NUCLEOTIDE SEQUENCE [LARGE SCALE GENOMIC DNA]</scope>
    <source>
        <strain evidence="2 3">CECT 7646</strain>
    </source>
</reference>
<dbReference type="AlphaFoldDB" id="A0A318SE82"/>
<feature type="domain" description="FHA" evidence="1">
    <location>
        <begin position="23"/>
        <end position="73"/>
    </location>
</feature>
<accession>A0A318SE82</accession>
<dbReference type="CDD" id="cd00060">
    <property type="entry name" value="FHA"/>
    <property type="match status" value="1"/>
</dbReference>
<organism evidence="2 3">
    <name type="scientific">Xylophilus ampelinus</name>
    <dbReference type="NCBI Taxonomy" id="54067"/>
    <lineage>
        <taxon>Bacteria</taxon>
        <taxon>Pseudomonadati</taxon>
        <taxon>Pseudomonadota</taxon>
        <taxon>Betaproteobacteria</taxon>
        <taxon>Burkholderiales</taxon>
        <taxon>Xylophilus</taxon>
    </lineage>
</organism>
<dbReference type="EMBL" id="QJTC01000021">
    <property type="protein sequence ID" value="PYE74996.1"/>
    <property type="molecule type" value="Genomic_DNA"/>
</dbReference>
<comment type="caution">
    <text evidence="2">The sequence shown here is derived from an EMBL/GenBank/DDBJ whole genome shotgun (WGS) entry which is preliminary data.</text>
</comment>
<dbReference type="Proteomes" id="UP000247540">
    <property type="component" value="Unassembled WGS sequence"/>
</dbReference>
<name>A0A318SE82_9BURK</name>
<dbReference type="RefSeq" id="WP_110466401.1">
    <property type="nucleotide sequence ID" value="NZ_JAMOFZ010000020.1"/>
</dbReference>
<keyword evidence="3" id="KW-1185">Reference proteome</keyword>
<dbReference type="SMART" id="SM00240">
    <property type="entry name" value="FHA"/>
    <property type="match status" value="1"/>
</dbReference>
<dbReference type="Gene3D" id="2.60.200.20">
    <property type="match status" value="1"/>
</dbReference>